<dbReference type="Gene3D" id="1.10.340.70">
    <property type="match status" value="1"/>
</dbReference>
<dbReference type="GeneID" id="81628423"/>
<sequence length="288" mass="32778">MPLFNIADLDLPGSPRTWDVPEQAYAFLTSVVQMSDDFKSRLRAAYQTDPRWKTVIDQLRAVDGDPDPIKTKLPYVLEDAEDALLYSKQQNGELWLCIPDSMKSEIFDLAHTDGHLGFERTWHKVRGYVIHKGAKKLRKFIDQCDECRKNAVPRHTPYGSLQPILPPPIPFHTLTIDFITGLPRSKRGFDAVAIYTCKATKRIGSTPGLKTWKAHEWATAVLHDFQKGDWSIPVVWISDRDKRFVQDFWKGIFTALGTKLLYTAPITHRLTANPNVPIKPPRSGSDIN</sequence>
<name>A0A9W9WQY5_9EURO</name>
<dbReference type="PANTHER" id="PTHR37984:SF5">
    <property type="entry name" value="PROTEIN NYNRIN-LIKE"/>
    <property type="match status" value="1"/>
</dbReference>
<accession>A0A9W9WQY5</accession>
<feature type="domain" description="Integrase zinc-binding" evidence="1">
    <location>
        <begin position="98"/>
        <end position="151"/>
    </location>
</feature>
<keyword evidence="3" id="KW-1185">Reference proteome</keyword>
<gene>
    <name evidence="2" type="ORF">N7539_008578</name>
</gene>
<dbReference type="PANTHER" id="PTHR37984">
    <property type="entry name" value="PROTEIN CBG26694"/>
    <property type="match status" value="1"/>
</dbReference>
<dbReference type="RefSeq" id="XP_056786555.1">
    <property type="nucleotide sequence ID" value="XM_056938173.1"/>
</dbReference>
<dbReference type="Pfam" id="PF17921">
    <property type="entry name" value="Integrase_H2C2"/>
    <property type="match status" value="1"/>
</dbReference>
<dbReference type="AlphaFoldDB" id="A0A9W9WQY5"/>
<dbReference type="InterPro" id="IPR050951">
    <property type="entry name" value="Retrovirus_Pol_polyprotein"/>
</dbReference>
<protein>
    <recommendedName>
        <fullName evidence="1">Integrase zinc-binding domain-containing protein</fullName>
    </recommendedName>
</protein>
<dbReference type="Gene3D" id="3.30.420.10">
    <property type="entry name" value="Ribonuclease H-like superfamily/Ribonuclease H"/>
    <property type="match status" value="1"/>
</dbReference>
<dbReference type="InterPro" id="IPR041588">
    <property type="entry name" value="Integrase_H2C2"/>
</dbReference>
<comment type="caution">
    <text evidence="2">The sequence shown here is derived from an EMBL/GenBank/DDBJ whole genome shotgun (WGS) entry which is preliminary data.</text>
</comment>
<reference evidence="2" key="1">
    <citation type="submission" date="2022-12" db="EMBL/GenBank/DDBJ databases">
        <authorList>
            <person name="Petersen C."/>
        </authorList>
    </citation>
    <scope>NUCLEOTIDE SEQUENCE</scope>
    <source>
        <strain evidence="2">IBT 30728</strain>
    </source>
</reference>
<dbReference type="InterPro" id="IPR012337">
    <property type="entry name" value="RNaseH-like_sf"/>
</dbReference>
<organism evidence="2 3">
    <name type="scientific">Penicillium diatomitis</name>
    <dbReference type="NCBI Taxonomy" id="2819901"/>
    <lineage>
        <taxon>Eukaryota</taxon>
        <taxon>Fungi</taxon>
        <taxon>Dikarya</taxon>
        <taxon>Ascomycota</taxon>
        <taxon>Pezizomycotina</taxon>
        <taxon>Eurotiomycetes</taxon>
        <taxon>Eurotiomycetidae</taxon>
        <taxon>Eurotiales</taxon>
        <taxon>Aspergillaceae</taxon>
        <taxon>Penicillium</taxon>
    </lineage>
</organism>
<proteinExistence type="predicted"/>
<dbReference type="EMBL" id="JAPWDQ010000013">
    <property type="protein sequence ID" value="KAJ5472009.1"/>
    <property type="molecule type" value="Genomic_DNA"/>
</dbReference>
<reference evidence="2" key="2">
    <citation type="journal article" date="2023" name="IMA Fungus">
        <title>Comparative genomic study of the Penicillium genus elucidates a diverse pangenome and 15 lateral gene transfer events.</title>
        <authorList>
            <person name="Petersen C."/>
            <person name="Sorensen T."/>
            <person name="Nielsen M.R."/>
            <person name="Sondergaard T.E."/>
            <person name="Sorensen J.L."/>
            <person name="Fitzpatrick D.A."/>
            <person name="Frisvad J.C."/>
            <person name="Nielsen K.L."/>
        </authorList>
    </citation>
    <scope>NUCLEOTIDE SEQUENCE</scope>
    <source>
        <strain evidence="2">IBT 30728</strain>
    </source>
</reference>
<dbReference type="GO" id="GO:0003676">
    <property type="term" value="F:nucleic acid binding"/>
    <property type="evidence" value="ECO:0007669"/>
    <property type="project" value="InterPro"/>
</dbReference>
<evidence type="ECO:0000259" key="1">
    <source>
        <dbReference type="Pfam" id="PF17921"/>
    </source>
</evidence>
<dbReference type="InterPro" id="IPR036397">
    <property type="entry name" value="RNaseH_sf"/>
</dbReference>
<evidence type="ECO:0000313" key="3">
    <source>
        <dbReference type="Proteomes" id="UP001148312"/>
    </source>
</evidence>
<evidence type="ECO:0000313" key="2">
    <source>
        <dbReference type="EMBL" id="KAJ5472009.1"/>
    </source>
</evidence>
<dbReference type="Proteomes" id="UP001148312">
    <property type="component" value="Unassembled WGS sequence"/>
</dbReference>
<dbReference type="SUPFAM" id="SSF53098">
    <property type="entry name" value="Ribonuclease H-like"/>
    <property type="match status" value="1"/>
</dbReference>